<proteinExistence type="predicted"/>
<comment type="caution">
    <text evidence="1">The sequence shown here is derived from an EMBL/GenBank/DDBJ whole genome shotgun (WGS) entry which is preliminary data.</text>
</comment>
<dbReference type="AlphaFoldDB" id="A0AAV7U5V4"/>
<dbReference type="EMBL" id="JANPWB010000005">
    <property type="protein sequence ID" value="KAJ1184459.1"/>
    <property type="molecule type" value="Genomic_DNA"/>
</dbReference>
<organism evidence="1 2">
    <name type="scientific">Pleurodeles waltl</name>
    <name type="common">Iberian ribbed newt</name>
    <dbReference type="NCBI Taxonomy" id="8319"/>
    <lineage>
        <taxon>Eukaryota</taxon>
        <taxon>Metazoa</taxon>
        <taxon>Chordata</taxon>
        <taxon>Craniata</taxon>
        <taxon>Vertebrata</taxon>
        <taxon>Euteleostomi</taxon>
        <taxon>Amphibia</taxon>
        <taxon>Batrachia</taxon>
        <taxon>Caudata</taxon>
        <taxon>Salamandroidea</taxon>
        <taxon>Salamandridae</taxon>
        <taxon>Pleurodelinae</taxon>
        <taxon>Pleurodeles</taxon>
    </lineage>
</organism>
<dbReference type="Proteomes" id="UP001066276">
    <property type="component" value="Chromosome 3_1"/>
</dbReference>
<accession>A0AAV7U5V4</accession>
<keyword evidence="2" id="KW-1185">Reference proteome</keyword>
<evidence type="ECO:0000313" key="2">
    <source>
        <dbReference type="Proteomes" id="UP001066276"/>
    </source>
</evidence>
<evidence type="ECO:0000313" key="1">
    <source>
        <dbReference type="EMBL" id="KAJ1184459.1"/>
    </source>
</evidence>
<name>A0AAV7U5V4_PLEWA</name>
<reference evidence="1" key="1">
    <citation type="journal article" date="2022" name="bioRxiv">
        <title>Sequencing and chromosome-scale assembly of the giantPleurodeles waltlgenome.</title>
        <authorList>
            <person name="Brown T."/>
            <person name="Elewa A."/>
            <person name="Iarovenko S."/>
            <person name="Subramanian E."/>
            <person name="Araus A.J."/>
            <person name="Petzold A."/>
            <person name="Susuki M."/>
            <person name="Suzuki K.-i.T."/>
            <person name="Hayashi T."/>
            <person name="Toyoda A."/>
            <person name="Oliveira C."/>
            <person name="Osipova E."/>
            <person name="Leigh N.D."/>
            <person name="Simon A."/>
            <person name="Yun M.H."/>
        </authorList>
    </citation>
    <scope>NUCLEOTIDE SEQUENCE</scope>
    <source>
        <strain evidence="1">20211129_DDA</strain>
        <tissue evidence="1">Liver</tissue>
    </source>
</reference>
<gene>
    <name evidence="1" type="ORF">NDU88_001265</name>
</gene>
<sequence>MERILQEITVVGRRLEDMGTKILDLAAESRSIHNDIASFQERVTNIDHRLSLVEDKLNSSPNSDHELQYLRDKITDLEDLGHRDNVRFFGILEWAEGILAYEEVKRMQFILEEQVDENPEEEEVNLEKEEEGVAIDPELQLHEEHAYRKGAPCQSKE</sequence>
<protein>
    <submittedName>
        <fullName evidence="1">Uncharacterized protein</fullName>
    </submittedName>
</protein>